<evidence type="ECO:0000313" key="2">
    <source>
        <dbReference type="EMBL" id="KAF7492670.1"/>
    </source>
</evidence>
<dbReference type="EnsemblMetazoa" id="SSS_3872s_mrna">
    <property type="protein sequence ID" value="KAF7492670.1"/>
    <property type="gene ID" value="SSS_3872"/>
</dbReference>
<sequence>MNSTTNSEQELTLPSINEYCKLNVGGTLHQTTISTLTKVDSMLRTMFSGRMEVFKDEDGWVLIDRDGKHFNQILNFLRDGSIPLSDDPQELNELLTEAKYYLIQDLVDLCEDALKRISTFKILDKICSVPLIRSPKEENRLLVSMNKPAVKLIFNRHNNKYSYTNASDENLLKNLDLFDKLSLKFCARVLFMKDISCSNEICCWTFYGNGEKNTEICCTSIVYATDKKQTKVEFPEARIYEEMLNILLYETNDETILGMFPTSNLIKKKKKNKKYEIDDESFKLDRHQAS</sequence>
<evidence type="ECO:0000313" key="3">
    <source>
        <dbReference type="EMBL" id="KPM03245.1"/>
    </source>
</evidence>
<gene>
    <name evidence="3" type="ORF">QR98_0016750</name>
    <name evidence="2" type="ORF">SSS_3872</name>
</gene>
<dbReference type="InterPro" id="IPR003131">
    <property type="entry name" value="T1-type_BTB"/>
</dbReference>
<name>A0A131ZY71_SARSC</name>
<dbReference type="InterPro" id="IPR045068">
    <property type="entry name" value="BACURD1-3"/>
</dbReference>
<dbReference type="InterPro" id="IPR011333">
    <property type="entry name" value="SKP1/BTB/POZ_sf"/>
</dbReference>
<evidence type="ECO:0000259" key="1">
    <source>
        <dbReference type="PROSITE" id="PS50097"/>
    </source>
</evidence>
<dbReference type="PANTHER" id="PTHR11145:SF8">
    <property type="entry name" value="RE57120P"/>
    <property type="match status" value="1"/>
</dbReference>
<reference evidence="2" key="3">
    <citation type="submission" date="2020-01" db="EMBL/GenBank/DDBJ databases">
        <authorList>
            <person name="Korhonen P.K.K."/>
            <person name="Guangxu M.G."/>
            <person name="Wang T.W."/>
            <person name="Stroehlein A.J.S."/>
            <person name="Young N.D."/>
            <person name="Ang C.-S.A."/>
            <person name="Fernando D.W.F."/>
            <person name="Lu H.L."/>
            <person name="Taylor S.T."/>
            <person name="Ehtesham M.E.M."/>
            <person name="Najaraj S.H.N."/>
            <person name="Harsha G.H.G."/>
            <person name="Madugundu A.M."/>
            <person name="Renuse S.R."/>
            <person name="Holt D.H."/>
            <person name="Pandey A.P."/>
            <person name="Papenfuss A.P."/>
            <person name="Gasser R.B.G."/>
            <person name="Fischer K.F."/>
        </authorList>
    </citation>
    <scope>NUCLEOTIDE SEQUENCE</scope>
    <source>
        <strain evidence="2">SSS_KF_BRIS2020</strain>
    </source>
</reference>
<dbReference type="VEuPathDB" id="VectorBase:SSCA001485"/>
<reference evidence="4" key="4">
    <citation type="submission" date="2022-06" db="UniProtKB">
        <authorList>
            <consortium name="EnsemblMetazoa"/>
        </authorList>
    </citation>
    <scope>IDENTIFICATION</scope>
</reference>
<dbReference type="FunFam" id="3.30.710.10:FF:000046">
    <property type="entry name" value="BTB/POZ domain-containing protein KCTD7 isoform X1"/>
    <property type="match status" value="1"/>
</dbReference>
<keyword evidence="5" id="KW-1185">Reference proteome</keyword>
<dbReference type="CDD" id="cd18369">
    <property type="entry name" value="BTB_POZ_KCTD10-like_BACURD"/>
    <property type="match status" value="1"/>
</dbReference>
<dbReference type="SMART" id="SM00225">
    <property type="entry name" value="BTB"/>
    <property type="match status" value="1"/>
</dbReference>
<dbReference type="GO" id="GO:0051260">
    <property type="term" value="P:protein homooligomerization"/>
    <property type="evidence" value="ECO:0007669"/>
    <property type="project" value="InterPro"/>
</dbReference>
<dbReference type="EMBL" id="WVUK01000056">
    <property type="protein sequence ID" value="KAF7492670.1"/>
    <property type="molecule type" value="Genomic_DNA"/>
</dbReference>
<evidence type="ECO:0000313" key="5">
    <source>
        <dbReference type="Proteomes" id="UP000070412"/>
    </source>
</evidence>
<evidence type="ECO:0000313" key="6">
    <source>
        <dbReference type="Proteomes" id="UP000616769"/>
    </source>
</evidence>
<dbReference type="Gene3D" id="3.30.710.10">
    <property type="entry name" value="Potassium Channel Kv1.1, Chain A"/>
    <property type="match status" value="1"/>
</dbReference>
<feature type="domain" description="BTB" evidence="1">
    <location>
        <begin position="18"/>
        <end position="86"/>
    </location>
</feature>
<evidence type="ECO:0000313" key="4">
    <source>
        <dbReference type="EnsemblMetazoa" id="KAF7492670.1"/>
    </source>
</evidence>
<proteinExistence type="predicted"/>
<accession>A0A131ZY71</accession>
<organism evidence="3 6">
    <name type="scientific">Sarcoptes scabiei</name>
    <name type="common">Itch mite</name>
    <name type="synonym">Acarus scabiei</name>
    <dbReference type="NCBI Taxonomy" id="52283"/>
    <lineage>
        <taxon>Eukaryota</taxon>
        <taxon>Metazoa</taxon>
        <taxon>Ecdysozoa</taxon>
        <taxon>Arthropoda</taxon>
        <taxon>Chelicerata</taxon>
        <taxon>Arachnida</taxon>
        <taxon>Acari</taxon>
        <taxon>Acariformes</taxon>
        <taxon>Sarcoptiformes</taxon>
        <taxon>Astigmata</taxon>
        <taxon>Psoroptidia</taxon>
        <taxon>Sarcoptoidea</taxon>
        <taxon>Sarcoptidae</taxon>
        <taxon>Sarcoptinae</taxon>
        <taxon>Sarcoptes</taxon>
    </lineage>
</organism>
<dbReference type="InterPro" id="IPR000210">
    <property type="entry name" value="BTB/POZ_dom"/>
</dbReference>
<dbReference type="PANTHER" id="PTHR11145">
    <property type="entry name" value="BTB/POZ DOMAIN-CONTAINING ADAPTER FOR CUL3-MEDIATED RHOA DEGRADATION PROTEIN FAMILY MEMBER"/>
    <property type="match status" value="1"/>
</dbReference>
<dbReference type="EMBL" id="JXLN01004396">
    <property type="protein sequence ID" value="KPM03245.1"/>
    <property type="molecule type" value="Genomic_DNA"/>
</dbReference>
<dbReference type="Proteomes" id="UP000616769">
    <property type="component" value="Unassembled WGS sequence"/>
</dbReference>
<reference evidence="5" key="2">
    <citation type="journal article" date="2020" name="PLoS Negl. Trop. Dis.">
        <title>High-quality nuclear genome for Sarcoptes scabiei-A critical resource for a neglected parasite.</title>
        <authorList>
            <person name="Korhonen P.K."/>
            <person name="Gasser R.B."/>
            <person name="Ma G."/>
            <person name="Wang T."/>
            <person name="Stroehlein A.J."/>
            <person name="Young N.D."/>
            <person name="Ang C.S."/>
            <person name="Fernando D.D."/>
            <person name="Lu H.C."/>
            <person name="Taylor S."/>
            <person name="Reynolds S.L."/>
            <person name="Mofiz E."/>
            <person name="Najaraj S.H."/>
            <person name="Gowda H."/>
            <person name="Madugundu A."/>
            <person name="Renuse S."/>
            <person name="Holt D."/>
            <person name="Pandey A."/>
            <person name="Papenfuss A.T."/>
            <person name="Fischer K."/>
        </authorList>
    </citation>
    <scope>NUCLEOTIDE SEQUENCE [LARGE SCALE GENOMIC DNA]</scope>
</reference>
<dbReference type="Pfam" id="PF02214">
    <property type="entry name" value="BTB_2"/>
    <property type="match status" value="1"/>
</dbReference>
<dbReference type="OrthoDB" id="2333377at2759"/>
<dbReference type="Proteomes" id="UP000070412">
    <property type="component" value="Unassembled WGS sequence"/>
</dbReference>
<dbReference type="PROSITE" id="PS50097">
    <property type="entry name" value="BTB"/>
    <property type="match status" value="1"/>
</dbReference>
<reference evidence="3 6" key="1">
    <citation type="journal article" date="2015" name="Parasit. Vectors">
        <title>Draft genome of the scabies mite.</title>
        <authorList>
            <person name="Rider S.D.Jr."/>
            <person name="Morgan M.S."/>
            <person name="Arlian L.G."/>
        </authorList>
    </citation>
    <scope>NUCLEOTIDE SEQUENCE [LARGE SCALE GENOMIC DNA]</scope>
    <source>
        <strain evidence="3">Arlian Lab</strain>
    </source>
</reference>
<dbReference type="SUPFAM" id="SSF54695">
    <property type="entry name" value="POZ domain"/>
    <property type="match status" value="1"/>
</dbReference>
<protein>
    <submittedName>
        <fullName evidence="2 3">BTB/POZ domain-containing adapter for CUL3-mediated RhoA degradation protein 3</fullName>
    </submittedName>
</protein>
<dbReference type="AlphaFoldDB" id="A0A131ZY71"/>